<accession>A0A928UX86</accession>
<proteinExistence type="predicted"/>
<dbReference type="InterPro" id="IPR027385">
    <property type="entry name" value="Beta-barrel_OMP"/>
</dbReference>
<dbReference type="RefSeq" id="WP_196936765.1">
    <property type="nucleotide sequence ID" value="NZ_MU158698.1"/>
</dbReference>
<dbReference type="InterPro" id="IPR011250">
    <property type="entry name" value="OMP/PagP_B-barrel"/>
</dbReference>
<dbReference type="Gene3D" id="2.40.160.20">
    <property type="match status" value="1"/>
</dbReference>
<sequence length="218" mass="24761">MKKILTIILLLACSTIYAQQSSFKPRFSNNVSFGFGVATSNTDVAFYDDSYDDDDDTYLMGLQFDYVGLMHISPKVGLGVGTGVRQLINFEDYFDNTTTLNNYFIPLYAQARFRFMDRKVSPYLNVSLGYNFNVGSNSEDFFDDGDSYNDVKYKLESGVMGNLSGGASIRFKRNMALQVGPYLEYQRTNESFVYDNVTSEYNNDLDLFQFGLKVGFSF</sequence>
<name>A0A928UX86_9SPHI</name>
<reference evidence="4" key="1">
    <citation type="submission" date="2018-02" db="EMBL/GenBank/DDBJ databases">
        <authorList>
            <person name="Vasarhelyi B.M."/>
            <person name="Deshmukh S."/>
            <person name="Balint B."/>
            <person name="Kukolya J."/>
        </authorList>
    </citation>
    <scope>NUCLEOTIDE SEQUENCE</scope>
    <source>
        <strain evidence="4">KB22</strain>
    </source>
</reference>
<keyword evidence="1 2" id="KW-0732">Signal</keyword>
<dbReference type="EMBL" id="PRDK01000009">
    <property type="protein sequence ID" value="MBE8714910.1"/>
    <property type="molecule type" value="Genomic_DNA"/>
</dbReference>
<evidence type="ECO:0000259" key="3">
    <source>
        <dbReference type="Pfam" id="PF13505"/>
    </source>
</evidence>
<evidence type="ECO:0000313" key="5">
    <source>
        <dbReference type="Proteomes" id="UP000616201"/>
    </source>
</evidence>
<evidence type="ECO:0000313" key="4">
    <source>
        <dbReference type="EMBL" id="MBE8714910.1"/>
    </source>
</evidence>
<dbReference type="AlphaFoldDB" id="A0A928UX86"/>
<dbReference type="Proteomes" id="UP000616201">
    <property type="component" value="Unassembled WGS sequence"/>
</dbReference>
<dbReference type="Pfam" id="PF13505">
    <property type="entry name" value="OMP_b-brl"/>
    <property type="match status" value="1"/>
</dbReference>
<protein>
    <recommendedName>
        <fullName evidence="3">Outer membrane protein beta-barrel domain-containing protein</fullName>
    </recommendedName>
</protein>
<keyword evidence="5" id="KW-1185">Reference proteome</keyword>
<evidence type="ECO:0000256" key="2">
    <source>
        <dbReference type="SAM" id="SignalP"/>
    </source>
</evidence>
<feature type="signal peptide" evidence="2">
    <location>
        <begin position="1"/>
        <end position="18"/>
    </location>
</feature>
<feature type="chain" id="PRO_5036958422" description="Outer membrane protein beta-barrel domain-containing protein" evidence="2">
    <location>
        <begin position="19"/>
        <end position="218"/>
    </location>
</feature>
<feature type="domain" description="Outer membrane protein beta-barrel" evidence="3">
    <location>
        <begin position="7"/>
        <end position="218"/>
    </location>
</feature>
<comment type="caution">
    <text evidence="4">The sequence shown here is derived from an EMBL/GenBank/DDBJ whole genome shotgun (WGS) entry which is preliminary data.</text>
</comment>
<evidence type="ECO:0000256" key="1">
    <source>
        <dbReference type="ARBA" id="ARBA00022729"/>
    </source>
</evidence>
<dbReference type="SUPFAM" id="SSF56925">
    <property type="entry name" value="OMPA-like"/>
    <property type="match status" value="1"/>
</dbReference>
<organism evidence="4 5">
    <name type="scientific">Sphingobacterium hungaricum</name>
    <dbReference type="NCBI Taxonomy" id="2082723"/>
    <lineage>
        <taxon>Bacteria</taxon>
        <taxon>Pseudomonadati</taxon>
        <taxon>Bacteroidota</taxon>
        <taxon>Sphingobacteriia</taxon>
        <taxon>Sphingobacteriales</taxon>
        <taxon>Sphingobacteriaceae</taxon>
        <taxon>Sphingobacterium</taxon>
    </lineage>
</organism>
<gene>
    <name evidence="4" type="ORF">C4F49_14600</name>
</gene>